<evidence type="ECO:0000256" key="2">
    <source>
        <dbReference type="ARBA" id="ARBA00022490"/>
    </source>
</evidence>
<feature type="region of interest" description="Disordered" evidence="6">
    <location>
        <begin position="1"/>
        <end position="21"/>
    </location>
</feature>
<dbReference type="InterPro" id="IPR004029">
    <property type="entry name" value="UreE_N"/>
</dbReference>
<dbReference type="NCBIfam" id="NF009756">
    <property type="entry name" value="PRK13261.2-2"/>
    <property type="match status" value="1"/>
</dbReference>
<dbReference type="GO" id="GO:0005737">
    <property type="term" value="C:cytoplasm"/>
    <property type="evidence" value="ECO:0007669"/>
    <property type="project" value="UniProtKB-SubCell"/>
</dbReference>
<dbReference type="InterPro" id="IPR036118">
    <property type="entry name" value="UreE_N_sf"/>
</dbReference>
<dbReference type="HOGENOM" id="CLU_093757_0_0_3"/>
<dbReference type="eggNOG" id="COG2371">
    <property type="taxonomic scope" value="Bacteria"/>
</dbReference>
<dbReference type="CDD" id="cd00571">
    <property type="entry name" value="UreE"/>
    <property type="match status" value="1"/>
</dbReference>
<feature type="domain" description="UreE urease accessory N-terminal" evidence="7">
    <location>
        <begin position="28"/>
        <end position="101"/>
    </location>
</feature>
<dbReference type="NCBIfam" id="NF009751">
    <property type="entry name" value="PRK13261.1-1"/>
    <property type="match status" value="1"/>
</dbReference>
<name>K9P8A8_CYAGP</name>
<comment type="subcellular location">
    <subcellularLocation>
        <location evidence="1 5">Cytoplasm</location>
    </subcellularLocation>
</comment>
<dbReference type="GO" id="GO:0019627">
    <property type="term" value="P:urea metabolic process"/>
    <property type="evidence" value="ECO:0007669"/>
    <property type="project" value="InterPro"/>
</dbReference>
<evidence type="ECO:0000259" key="7">
    <source>
        <dbReference type="SMART" id="SM00988"/>
    </source>
</evidence>
<dbReference type="AlphaFoldDB" id="K9P8A8"/>
<protein>
    <recommendedName>
        <fullName evidence="5">Urease accessory protein UreE</fullName>
    </recommendedName>
</protein>
<keyword evidence="4 5" id="KW-0143">Chaperone</keyword>
<evidence type="ECO:0000256" key="1">
    <source>
        <dbReference type="ARBA" id="ARBA00004496"/>
    </source>
</evidence>
<dbReference type="Pfam" id="PF05194">
    <property type="entry name" value="UreE_C"/>
    <property type="match status" value="1"/>
</dbReference>
<feature type="compositionally biased region" description="Basic residues" evidence="6">
    <location>
        <begin position="181"/>
        <end position="201"/>
    </location>
</feature>
<accession>K9P8A8</accession>
<dbReference type="InterPro" id="IPR012406">
    <property type="entry name" value="UreE"/>
</dbReference>
<dbReference type="Proteomes" id="UP000010388">
    <property type="component" value="Chromosome"/>
</dbReference>
<evidence type="ECO:0000313" key="8">
    <source>
        <dbReference type="EMBL" id="AFY29652.1"/>
    </source>
</evidence>
<proteinExistence type="inferred from homology"/>
<dbReference type="HAMAP" id="MF_00822">
    <property type="entry name" value="UreE"/>
    <property type="match status" value="1"/>
</dbReference>
<evidence type="ECO:0000256" key="5">
    <source>
        <dbReference type="HAMAP-Rule" id="MF_00822"/>
    </source>
</evidence>
<dbReference type="STRING" id="292564.Cyagr_2548"/>
<dbReference type="GO" id="GO:0065003">
    <property type="term" value="P:protein-containing complex assembly"/>
    <property type="evidence" value="ECO:0007669"/>
    <property type="project" value="InterPro"/>
</dbReference>
<reference evidence="9" key="1">
    <citation type="journal article" date="2013" name="Proc. Natl. Acad. Sci. U.S.A.">
        <title>Improving the coverage of the cyanobacterial phylum using diversity-driven genome sequencing.</title>
        <authorList>
            <person name="Shih P.M."/>
            <person name="Wu D."/>
            <person name="Latifi A."/>
            <person name="Axen S.D."/>
            <person name="Fewer D.P."/>
            <person name="Talla E."/>
            <person name="Calteau A."/>
            <person name="Cai F."/>
            <person name="Tandeau de Marsac N."/>
            <person name="Rippka R."/>
            <person name="Herdman M."/>
            <person name="Sivonen K."/>
            <person name="Coursin T."/>
            <person name="Laurent T."/>
            <person name="Goodwin L."/>
            <person name="Nolan M."/>
            <person name="Davenport K.W."/>
            <person name="Han C.S."/>
            <person name="Rubin E.M."/>
            <person name="Eisen J.A."/>
            <person name="Woyke T."/>
            <person name="Gugger M."/>
            <person name="Kerfeld C.A."/>
        </authorList>
    </citation>
    <scope>NUCLEOTIDE SEQUENCE [LARGE SCALE GENOMIC DNA]</scope>
    <source>
        <strain evidence="9">ATCC 27147 / PCC 6307</strain>
    </source>
</reference>
<dbReference type="GO" id="GO:0016151">
    <property type="term" value="F:nickel cation binding"/>
    <property type="evidence" value="ECO:0007669"/>
    <property type="project" value="UniProtKB-UniRule"/>
</dbReference>
<keyword evidence="3 5" id="KW-0533">Nickel</keyword>
<dbReference type="RefSeq" id="WP_015110090.1">
    <property type="nucleotide sequence ID" value="NC_019675.1"/>
</dbReference>
<dbReference type="PATRIC" id="fig|292564.3.peg.2419"/>
<dbReference type="SUPFAM" id="SSF69737">
    <property type="entry name" value="Urease metallochaperone UreE, C-terminal domain"/>
    <property type="match status" value="1"/>
</dbReference>
<comment type="function">
    <text evidence="5">Involved in urease metallocenter assembly. Binds nickel. Probably functions as a nickel donor during metallocenter assembly.</text>
</comment>
<dbReference type="EMBL" id="CP003495">
    <property type="protein sequence ID" value="AFY29652.1"/>
    <property type="molecule type" value="Genomic_DNA"/>
</dbReference>
<keyword evidence="2 5" id="KW-0963">Cytoplasm</keyword>
<evidence type="ECO:0000256" key="3">
    <source>
        <dbReference type="ARBA" id="ARBA00022596"/>
    </source>
</evidence>
<sequence>MPGPTVSDGTVSDATADVTVSEATGPLVLVRRLRQGEPPGPEEEAAAPAPPLRLPLRADERTSLRGHRRSACGRDLLLQLPRGAALEPGDRLAPEGGGPLVVVEAADEPLLVVRAADPLALLQAAYHLGNRHVAMELHRDALRLVADSVLEDLLRHRGLSVERMSGPFLPEPGAYTPSGHGHNHGHAHGPHDHGHHSHSHP</sequence>
<gene>
    <name evidence="5" type="primary">ureE</name>
    <name evidence="8" type="ordered locus">Cyagr_2548</name>
</gene>
<evidence type="ECO:0000313" key="9">
    <source>
        <dbReference type="Proteomes" id="UP000010388"/>
    </source>
</evidence>
<dbReference type="InterPro" id="IPR007864">
    <property type="entry name" value="UreE_C_dom"/>
</dbReference>
<dbReference type="Gene3D" id="2.60.260.20">
    <property type="entry name" value="Urease metallochaperone UreE, N-terminal domain"/>
    <property type="match status" value="1"/>
</dbReference>
<dbReference type="Gene3D" id="3.30.70.790">
    <property type="entry name" value="UreE, C-terminal domain"/>
    <property type="match status" value="1"/>
</dbReference>
<evidence type="ECO:0000256" key="4">
    <source>
        <dbReference type="ARBA" id="ARBA00023186"/>
    </source>
</evidence>
<comment type="similarity">
    <text evidence="5">Belongs to the UreE family.</text>
</comment>
<feature type="region of interest" description="Disordered" evidence="6">
    <location>
        <begin position="165"/>
        <end position="201"/>
    </location>
</feature>
<dbReference type="KEGG" id="cgc:Cyagr_2548"/>
<dbReference type="SUPFAM" id="SSF69287">
    <property type="entry name" value="Urease metallochaperone UreE, N-terminal domain"/>
    <property type="match status" value="1"/>
</dbReference>
<dbReference type="OrthoDB" id="5421304at2"/>
<dbReference type="GO" id="GO:0006457">
    <property type="term" value="P:protein folding"/>
    <property type="evidence" value="ECO:0007669"/>
    <property type="project" value="InterPro"/>
</dbReference>
<evidence type="ECO:0000256" key="6">
    <source>
        <dbReference type="SAM" id="MobiDB-lite"/>
    </source>
</evidence>
<dbReference type="SMART" id="SM00988">
    <property type="entry name" value="UreE_N"/>
    <property type="match status" value="1"/>
</dbReference>
<organism evidence="8 9">
    <name type="scientific">Cyanobium gracile (strain ATCC 27147 / PCC 6307)</name>
    <dbReference type="NCBI Taxonomy" id="292564"/>
    <lineage>
        <taxon>Bacteria</taxon>
        <taxon>Bacillati</taxon>
        <taxon>Cyanobacteriota</taxon>
        <taxon>Cyanophyceae</taxon>
        <taxon>Synechococcales</taxon>
        <taxon>Prochlorococcaceae</taxon>
        <taxon>Cyanobium</taxon>
    </lineage>
</organism>
<dbReference type="GO" id="GO:0051082">
    <property type="term" value="F:unfolded protein binding"/>
    <property type="evidence" value="ECO:0007669"/>
    <property type="project" value="UniProtKB-UniRule"/>
</dbReference>